<keyword evidence="2" id="KW-1185">Reference proteome</keyword>
<evidence type="ECO:0000313" key="2">
    <source>
        <dbReference type="Proteomes" id="UP000275256"/>
    </source>
</evidence>
<organism evidence="1 2">
    <name type="scientific">Tessaracoccus antarcticus</name>
    <dbReference type="NCBI Taxonomy" id="2479848"/>
    <lineage>
        <taxon>Bacteria</taxon>
        <taxon>Bacillati</taxon>
        <taxon>Actinomycetota</taxon>
        <taxon>Actinomycetes</taxon>
        <taxon>Propionibacteriales</taxon>
        <taxon>Propionibacteriaceae</taxon>
        <taxon>Tessaracoccus</taxon>
    </lineage>
</organism>
<dbReference type="OrthoDB" id="5243870at2"/>
<evidence type="ECO:0000313" key="1">
    <source>
        <dbReference type="EMBL" id="RMB61422.1"/>
    </source>
</evidence>
<sequence length="275" mass="29673">MSTIVCVSASGSPGVTTTALGMALTWSRDVLLADCDRDPSQAIQAGYLRGMDNGGRGLAALARLHRENRALAPDLWRHTVPLVQYGDLQRRFLPGFSQPATVRLFDTVWAELADAFTALDEQGVDVIVDAGRVGRDGLPLPLMAQADAVCFLTRTSLRALAATRLYLPLVAEQLERLPGSRALGLVLVDPNQPYAGGEIAAQFGTPCWAEVERNEKLAAVLSDGAPEPKRFTESSLMNQLRAAGLRLRERITNAAELERAITARTPGPARIPEHV</sequence>
<dbReference type="Gene3D" id="3.40.50.300">
    <property type="entry name" value="P-loop containing nucleotide triphosphate hydrolases"/>
    <property type="match status" value="1"/>
</dbReference>
<reference evidence="1 2" key="1">
    <citation type="submission" date="2018-10" db="EMBL/GenBank/DDBJ databases">
        <title>Tessaracoccus antarcticuss sp. nov., isolated from sediment.</title>
        <authorList>
            <person name="Zhou L.Y."/>
            <person name="Du Z.J."/>
        </authorList>
    </citation>
    <scope>NUCLEOTIDE SEQUENCE [LARGE SCALE GENOMIC DNA]</scope>
    <source>
        <strain evidence="1 2">JDX10</strain>
    </source>
</reference>
<gene>
    <name evidence="1" type="ORF">EAX62_01835</name>
</gene>
<dbReference type="EMBL" id="REFW01000001">
    <property type="protein sequence ID" value="RMB61422.1"/>
    <property type="molecule type" value="Genomic_DNA"/>
</dbReference>
<dbReference type="SUPFAM" id="SSF52540">
    <property type="entry name" value="P-loop containing nucleoside triphosphate hydrolases"/>
    <property type="match status" value="1"/>
</dbReference>
<dbReference type="InterPro" id="IPR027417">
    <property type="entry name" value="P-loop_NTPase"/>
</dbReference>
<comment type="caution">
    <text evidence="1">The sequence shown here is derived from an EMBL/GenBank/DDBJ whole genome shotgun (WGS) entry which is preliminary data.</text>
</comment>
<dbReference type="Proteomes" id="UP000275256">
    <property type="component" value="Unassembled WGS sequence"/>
</dbReference>
<proteinExistence type="predicted"/>
<name>A0A3M0GFG2_9ACTN</name>
<dbReference type="RefSeq" id="WP_121899969.1">
    <property type="nucleotide sequence ID" value="NZ_REFW01000001.1"/>
</dbReference>
<dbReference type="AlphaFoldDB" id="A0A3M0GFG2"/>
<accession>A0A3M0GFG2</accession>
<protein>
    <recommendedName>
        <fullName evidence="3">ParA family protein</fullName>
    </recommendedName>
</protein>
<evidence type="ECO:0008006" key="3">
    <source>
        <dbReference type="Google" id="ProtNLM"/>
    </source>
</evidence>